<proteinExistence type="predicted"/>
<feature type="transmembrane region" description="Helical" evidence="4">
    <location>
        <begin position="574"/>
        <end position="596"/>
    </location>
</feature>
<dbReference type="InterPro" id="IPR001611">
    <property type="entry name" value="Leu-rich_rpt"/>
</dbReference>
<dbReference type="InterPro" id="IPR050333">
    <property type="entry name" value="SLRP"/>
</dbReference>
<gene>
    <name evidence="6" type="ORF">CLODIP_2_CD10420</name>
</gene>
<reference evidence="6 7" key="1">
    <citation type="submission" date="2020-04" db="EMBL/GenBank/DDBJ databases">
        <authorList>
            <person name="Alioto T."/>
            <person name="Alioto T."/>
            <person name="Gomez Garrido J."/>
        </authorList>
    </citation>
    <scope>NUCLEOTIDE SEQUENCE [LARGE SCALE GENOMIC DNA]</scope>
</reference>
<evidence type="ECO:0000256" key="5">
    <source>
        <dbReference type="SAM" id="SignalP"/>
    </source>
</evidence>
<evidence type="ECO:0000256" key="2">
    <source>
        <dbReference type="ARBA" id="ARBA00022737"/>
    </source>
</evidence>
<dbReference type="OrthoDB" id="1421090at2759"/>
<dbReference type="SUPFAM" id="SSF52058">
    <property type="entry name" value="L domain-like"/>
    <property type="match status" value="1"/>
</dbReference>
<keyword evidence="7" id="KW-1185">Reference proteome</keyword>
<dbReference type="Pfam" id="PF13855">
    <property type="entry name" value="LRR_8"/>
    <property type="match status" value="1"/>
</dbReference>
<dbReference type="InterPro" id="IPR032675">
    <property type="entry name" value="LRR_dom_sf"/>
</dbReference>
<accession>A0A8S1DNM7</accession>
<evidence type="ECO:0000313" key="6">
    <source>
        <dbReference type="EMBL" id="CAB3379675.1"/>
    </source>
</evidence>
<dbReference type="SMART" id="SM00369">
    <property type="entry name" value="LRR_TYP"/>
    <property type="match status" value="3"/>
</dbReference>
<evidence type="ECO:0000256" key="1">
    <source>
        <dbReference type="ARBA" id="ARBA00022614"/>
    </source>
</evidence>
<keyword evidence="2" id="KW-0677">Repeat</keyword>
<dbReference type="PANTHER" id="PTHR45712">
    <property type="entry name" value="AGAP008170-PA"/>
    <property type="match status" value="1"/>
</dbReference>
<evidence type="ECO:0000256" key="4">
    <source>
        <dbReference type="SAM" id="Phobius"/>
    </source>
</evidence>
<dbReference type="EMBL" id="CADEPI010000192">
    <property type="protein sequence ID" value="CAB3379675.1"/>
    <property type="molecule type" value="Genomic_DNA"/>
</dbReference>
<evidence type="ECO:0000313" key="7">
    <source>
        <dbReference type="Proteomes" id="UP000494165"/>
    </source>
</evidence>
<feature type="signal peptide" evidence="5">
    <location>
        <begin position="1"/>
        <end position="23"/>
    </location>
</feature>
<evidence type="ECO:0000256" key="3">
    <source>
        <dbReference type="SAM" id="MobiDB-lite"/>
    </source>
</evidence>
<feature type="compositionally biased region" description="Gly residues" evidence="3">
    <location>
        <begin position="240"/>
        <end position="252"/>
    </location>
</feature>
<dbReference type="Proteomes" id="UP000494165">
    <property type="component" value="Unassembled WGS sequence"/>
</dbReference>
<dbReference type="Gene3D" id="3.80.10.10">
    <property type="entry name" value="Ribonuclease Inhibitor"/>
    <property type="match status" value="2"/>
</dbReference>
<keyword evidence="1" id="KW-0433">Leucine-rich repeat</keyword>
<keyword evidence="4" id="KW-0812">Transmembrane</keyword>
<keyword evidence="4" id="KW-1133">Transmembrane helix</keyword>
<name>A0A8S1DNM7_9INSE</name>
<comment type="caution">
    <text evidence="6">The sequence shown here is derived from an EMBL/GenBank/DDBJ whole genome shotgun (WGS) entry which is preliminary data.</text>
</comment>
<evidence type="ECO:0008006" key="8">
    <source>
        <dbReference type="Google" id="ProtNLM"/>
    </source>
</evidence>
<dbReference type="AlphaFoldDB" id="A0A8S1DNM7"/>
<feature type="region of interest" description="Disordered" evidence="3">
    <location>
        <begin position="238"/>
        <end position="261"/>
    </location>
</feature>
<sequence length="620" mass="66764">MADKLYFFIFNIIISLLAPGVAATTLDAVCDDLHRSRAHLRPLERTDCALRDDLLTCTVRIMSESLPQNATATEYHAVVRVNLDYRFRFRVLPPARDAEDEPGVNRACLVLLGVAYTRVRGGGGERRTKVPLPKRLFNLAANSVLLGADSDLEPPGVAAGIVTFDENSCPEDQNREERPSSGCIREVSVSAVDVAEQLNLVLRSFNYSFAASGFPDRSSKGHSVVRNLPTDTLHSLRIRGGLGSQGGPGAAKGPGVEPDEQQAKALPVGFGVHVTELDLSFNALGNISTLEPGSDRIQRLNLSHSNLEKVPEFVQHQKNLKSLVLDGNPALIKVGGGAALKEALKGLNQLQELQLSGVQTEVLTVDTLPALSALSLLNMSRCGLRHVSEGALSALPALQRLDLSANELAVVPASLVVPCPRLRHLNLARNKLVRGPKLILSLLHDLDVSSNALQSVDDIVVEGRVVTLHLAHNIIRSLEGARFSTWAENVDVSHNLISALSLRSGRREVEGLVSINLNGNPFDCNDCNIVETQVWLNETMVLVKPSPALIMCSGAEDLRVMEVLLPECVPTVDLALLIVAPVLALLALLAALLAVIGLRRAGWLNDCSICCGVEDDNDIP</sequence>
<keyword evidence="4" id="KW-0472">Membrane</keyword>
<feature type="chain" id="PRO_5035753641" description="LRRCT domain-containing protein" evidence="5">
    <location>
        <begin position="24"/>
        <end position="620"/>
    </location>
</feature>
<dbReference type="InterPro" id="IPR003591">
    <property type="entry name" value="Leu-rich_rpt_typical-subtyp"/>
</dbReference>
<dbReference type="PANTHER" id="PTHR45712:SF22">
    <property type="entry name" value="INSULIN-LIKE GROWTH FACTOR-BINDING PROTEIN COMPLEX ACID LABILE SUBUNIT"/>
    <property type="match status" value="1"/>
</dbReference>
<organism evidence="6 7">
    <name type="scientific">Cloeon dipterum</name>
    <dbReference type="NCBI Taxonomy" id="197152"/>
    <lineage>
        <taxon>Eukaryota</taxon>
        <taxon>Metazoa</taxon>
        <taxon>Ecdysozoa</taxon>
        <taxon>Arthropoda</taxon>
        <taxon>Hexapoda</taxon>
        <taxon>Insecta</taxon>
        <taxon>Pterygota</taxon>
        <taxon>Palaeoptera</taxon>
        <taxon>Ephemeroptera</taxon>
        <taxon>Pisciforma</taxon>
        <taxon>Baetidae</taxon>
        <taxon>Cloeon</taxon>
    </lineage>
</organism>
<keyword evidence="5" id="KW-0732">Signal</keyword>
<protein>
    <recommendedName>
        <fullName evidence="8">LRRCT domain-containing protein</fullName>
    </recommendedName>
</protein>